<dbReference type="Proteomes" id="UP000799777">
    <property type="component" value="Unassembled WGS sequence"/>
</dbReference>
<accession>A0A9P4H660</accession>
<dbReference type="AlphaFoldDB" id="A0A9P4H660"/>
<organism evidence="1 2">
    <name type="scientific">Setomelanomma holmii</name>
    <dbReference type="NCBI Taxonomy" id="210430"/>
    <lineage>
        <taxon>Eukaryota</taxon>
        <taxon>Fungi</taxon>
        <taxon>Dikarya</taxon>
        <taxon>Ascomycota</taxon>
        <taxon>Pezizomycotina</taxon>
        <taxon>Dothideomycetes</taxon>
        <taxon>Pleosporomycetidae</taxon>
        <taxon>Pleosporales</taxon>
        <taxon>Pleosporineae</taxon>
        <taxon>Phaeosphaeriaceae</taxon>
        <taxon>Setomelanomma</taxon>
    </lineage>
</organism>
<name>A0A9P4H660_9PLEO</name>
<evidence type="ECO:0000313" key="2">
    <source>
        <dbReference type="Proteomes" id="UP000799777"/>
    </source>
</evidence>
<keyword evidence="2" id="KW-1185">Reference proteome</keyword>
<sequence>NEVFWKIEQYPNGGYKFINIANGTDLHLHAESADILAMTGNVSGEQSRQKFSFTALTQINNATYSSIEVCICIAYWL</sequence>
<dbReference type="InterPro" id="IPR035992">
    <property type="entry name" value="Ricin_B-like_lectins"/>
</dbReference>
<evidence type="ECO:0000313" key="1">
    <source>
        <dbReference type="EMBL" id="KAF2028888.1"/>
    </source>
</evidence>
<reference evidence="1" key="1">
    <citation type="journal article" date="2020" name="Stud. Mycol.">
        <title>101 Dothideomycetes genomes: a test case for predicting lifestyles and emergence of pathogens.</title>
        <authorList>
            <person name="Haridas S."/>
            <person name="Albert R."/>
            <person name="Binder M."/>
            <person name="Bloem J."/>
            <person name="Labutti K."/>
            <person name="Salamov A."/>
            <person name="Andreopoulos B."/>
            <person name="Baker S."/>
            <person name="Barry K."/>
            <person name="Bills G."/>
            <person name="Bluhm B."/>
            <person name="Cannon C."/>
            <person name="Castanera R."/>
            <person name="Culley D."/>
            <person name="Daum C."/>
            <person name="Ezra D."/>
            <person name="Gonzalez J."/>
            <person name="Henrissat B."/>
            <person name="Kuo A."/>
            <person name="Liang C."/>
            <person name="Lipzen A."/>
            <person name="Lutzoni F."/>
            <person name="Magnuson J."/>
            <person name="Mondo S."/>
            <person name="Nolan M."/>
            <person name="Ohm R."/>
            <person name="Pangilinan J."/>
            <person name="Park H.-J."/>
            <person name="Ramirez L."/>
            <person name="Alfaro M."/>
            <person name="Sun H."/>
            <person name="Tritt A."/>
            <person name="Yoshinaga Y."/>
            <person name="Zwiers L.-H."/>
            <person name="Turgeon B."/>
            <person name="Goodwin S."/>
            <person name="Spatafora J."/>
            <person name="Crous P."/>
            <person name="Grigoriev I."/>
        </authorList>
    </citation>
    <scope>NUCLEOTIDE SEQUENCE</scope>
    <source>
        <strain evidence="1">CBS 110217</strain>
    </source>
</reference>
<dbReference type="SUPFAM" id="SSF50370">
    <property type="entry name" value="Ricin B-like lectins"/>
    <property type="match status" value="1"/>
</dbReference>
<protein>
    <submittedName>
        <fullName evidence="1">Uncharacterized protein</fullName>
    </submittedName>
</protein>
<proteinExistence type="predicted"/>
<dbReference type="OrthoDB" id="4158815at2759"/>
<feature type="non-terminal residue" evidence="1">
    <location>
        <position position="1"/>
    </location>
</feature>
<comment type="caution">
    <text evidence="1">The sequence shown here is derived from an EMBL/GenBank/DDBJ whole genome shotgun (WGS) entry which is preliminary data.</text>
</comment>
<dbReference type="EMBL" id="ML978207">
    <property type="protein sequence ID" value="KAF2028888.1"/>
    <property type="molecule type" value="Genomic_DNA"/>
</dbReference>
<gene>
    <name evidence="1" type="ORF">EK21DRAFT_68759</name>
</gene>